<dbReference type="SUPFAM" id="SSF53613">
    <property type="entry name" value="Ribokinase-like"/>
    <property type="match status" value="1"/>
</dbReference>
<gene>
    <name evidence="8" type="ORF">Drose_35250</name>
</gene>
<organism evidence="8 9">
    <name type="scientific">Dactylosporangium roseum</name>
    <dbReference type="NCBI Taxonomy" id="47989"/>
    <lineage>
        <taxon>Bacteria</taxon>
        <taxon>Bacillati</taxon>
        <taxon>Actinomycetota</taxon>
        <taxon>Actinomycetes</taxon>
        <taxon>Micromonosporales</taxon>
        <taxon>Micromonosporaceae</taxon>
        <taxon>Dactylosporangium</taxon>
    </lineage>
</organism>
<dbReference type="InterPro" id="IPR017583">
    <property type="entry name" value="Tagatose/fructose_Pkinase"/>
</dbReference>
<feature type="domain" description="Carbohydrate kinase PfkB" evidence="7">
    <location>
        <begin position="12"/>
        <end position="265"/>
    </location>
</feature>
<name>A0ABY5Z5C6_9ACTN</name>
<dbReference type="InterPro" id="IPR002173">
    <property type="entry name" value="Carboh/pur_kinase_PfkB_CS"/>
</dbReference>
<sequence length="289" mass="29484">MIVTVTLNPALDLTYTVDELVRHATHRVGAVAERAGGKGLNVANVLHALGEPVLATGLLGGRTGAHVRTLVDAAGLAGSFVAIGDETRRTVTVVDRADATGLWEPGPTVTSAEWSAFAEHYESLMAGASVVVFSGSLPPGLRPDAYAVLIAAAKRHGVRTVLDTSGEALVHGTAAAPDVVKPNAEEARAIGRTGTLVVSRGREGLIAYTGEGIFEAAPPEIVEGNPTGAGDACAAAIARGLRDGTPWPALLADAAALAAAAVAAPVAGAVDLDEYDRLRKRGPHVQPDR</sequence>
<dbReference type="Proteomes" id="UP001058271">
    <property type="component" value="Chromosome"/>
</dbReference>
<evidence type="ECO:0000259" key="7">
    <source>
        <dbReference type="Pfam" id="PF00294"/>
    </source>
</evidence>
<comment type="similarity">
    <text evidence="1">Belongs to the carbohydrate kinase PfkB family.</text>
</comment>
<accession>A0ABY5Z5C6</accession>
<evidence type="ECO:0000313" key="8">
    <source>
        <dbReference type="EMBL" id="UWZ36253.1"/>
    </source>
</evidence>
<dbReference type="Pfam" id="PF00294">
    <property type="entry name" value="PfkB"/>
    <property type="match status" value="1"/>
</dbReference>
<evidence type="ECO:0000256" key="6">
    <source>
        <dbReference type="PIRNR" id="PIRNR000535"/>
    </source>
</evidence>
<keyword evidence="5" id="KW-0067">ATP-binding</keyword>
<dbReference type="PIRSF" id="PIRSF000535">
    <property type="entry name" value="1PFK/6PFK/LacC"/>
    <property type="match status" value="1"/>
</dbReference>
<dbReference type="CDD" id="cd01164">
    <property type="entry name" value="FruK_PfkB_like"/>
    <property type="match status" value="1"/>
</dbReference>
<evidence type="ECO:0000256" key="1">
    <source>
        <dbReference type="ARBA" id="ARBA00010688"/>
    </source>
</evidence>
<evidence type="ECO:0000313" key="9">
    <source>
        <dbReference type="Proteomes" id="UP001058271"/>
    </source>
</evidence>
<keyword evidence="4" id="KW-0418">Kinase</keyword>
<evidence type="ECO:0000256" key="2">
    <source>
        <dbReference type="ARBA" id="ARBA00022679"/>
    </source>
</evidence>
<dbReference type="EMBL" id="CP073721">
    <property type="protein sequence ID" value="UWZ36253.1"/>
    <property type="molecule type" value="Genomic_DNA"/>
</dbReference>
<evidence type="ECO:0000256" key="4">
    <source>
        <dbReference type="ARBA" id="ARBA00022777"/>
    </source>
</evidence>
<reference evidence="8" key="1">
    <citation type="submission" date="2021-04" db="EMBL/GenBank/DDBJ databases">
        <title>Biosynthetic gene clusters of Dactylosporangioum roseum.</title>
        <authorList>
            <person name="Hartkoorn R.C."/>
            <person name="Beaudoing E."/>
            <person name="Hot D."/>
            <person name="Moureu S."/>
        </authorList>
    </citation>
    <scope>NUCLEOTIDE SEQUENCE</scope>
    <source>
        <strain evidence="8">NRRL B-16295</strain>
    </source>
</reference>
<evidence type="ECO:0000256" key="5">
    <source>
        <dbReference type="ARBA" id="ARBA00022840"/>
    </source>
</evidence>
<proteinExistence type="inferred from homology"/>
<keyword evidence="3" id="KW-0547">Nucleotide-binding</keyword>
<dbReference type="Gene3D" id="3.40.1190.20">
    <property type="match status" value="1"/>
</dbReference>
<dbReference type="InterPro" id="IPR029056">
    <property type="entry name" value="Ribokinase-like"/>
</dbReference>
<keyword evidence="9" id="KW-1185">Reference proteome</keyword>
<dbReference type="PANTHER" id="PTHR46566">
    <property type="entry name" value="1-PHOSPHOFRUCTOKINASE-RELATED"/>
    <property type="match status" value="1"/>
</dbReference>
<evidence type="ECO:0000256" key="3">
    <source>
        <dbReference type="ARBA" id="ARBA00022741"/>
    </source>
</evidence>
<keyword evidence="2 6" id="KW-0808">Transferase</keyword>
<dbReference type="PROSITE" id="PS00583">
    <property type="entry name" value="PFKB_KINASES_1"/>
    <property type="match status" value="1"/>
</dbReference>
<protein>
    <submittedName>
        <fullName evidence="8">1-phosphofructokinase family hexose kinase</fullName>
    </submittedName>
</protein>
<dbReference type="PANTHER" id="PTHR46566:SF5">
    <property type="entry name" value="1-PHOSPHOFRUCTOKINASE"/>
    <property type="match status" value="1"/>
</dbReference>
<dbReference type="InterPro" id="IPR011611">
    <property type="entry name" value="PfkB_dom"/>
</dbReference>